<evidence type="ECO:0000313" key="3">
    <source>
        <dbReference type="Proteomes" id="UP001482520"/>
    </source>
</evidence>
<dbReference type="Pfam" id="PF03473">
    <property type="entry name" value="MOSC"/>
    <property type="match status" value="1"/>
</dbReference>
<dbReference type="PROSITE" id="PS51340">
    <property type="entry name" value="MOSC"/>
    <property type="match status" value="1"/>
</dbReference>
<feature type="domain" description="MOSC" evidence="1">
    <location>
        <begin position="28"/>
        <end position="167"/>
    </location>
</feature>
<protein>
    <submittedName>
        <fullName evidence="2">MOSC domain-containing protein</fullName>
    </submittedName>
</protein>
<evidence type="ECO:0000313" key="2">
    <source>
        <dbReference type="EMBL" id="MEQ7846807.1"/>
    </source>
</evidence>
<dbReference type="InterPro" id="IPR011037">
    <property type="entry name" value="Pyrv_Knase-like_insert_dom_sf"/>
</dbReference>
<dbReference type="PANTHER" id="PTHR30212">
    <property type="entry name" value="PROTEIN YIIM"/>
    <property type="match status" value="1"/>
</dbReference>
<dbReference type="SUPFAM" id="SSF50800">
    <property type="entry name" value="PK beta-barrel domain-like"/>
    <property type="match status" value="1"/>
</dbReference>
<dbReference type="RefSeq" id="WP_349804093.1">
    <property type="nucleotide sequence ID" value="NZ_JBEGDP010000004.1"/>
</dbReference>
<dbReference type="EMBL" id="JBEGDP010000004">
    <property type="protein sequence ID" value="MEQ7846807.1"/>
    <property type="molecule type" value="Genomic_DNA"/>
</dbReference>
<sequence length="218" mass="23584">MAVVRSVNVGRPRAAPWATTGRTSIDKTPVVGRVRATIAGLVGDEVSNRCHHGGPDKAVYAYAREALDDWAAELGHDLPDGQLGENLTLSGLDVDACEIGERWEVGEVVLEVRSPRTPCRTLSGWMDHCGLPAEAWLRRFTERARPGAYLRVLGEGTLAAGDEVRVRHRPGHGVTVALMFRAVHLDRTLLPRLLEVPDLVPEARLAAERWAAGGGLPG</sequence>
<keyword evidence="3" id="KW-1185">Reference proteome</keyword>
<dbReference type="InterPro" id="IPR005302">
    <property type="entry name" value="MoCF_Sase_C"/>
</dbReference>
<dbReference type="Gene3D" id="2.40.33.20">
    <property type="entry name" value="PK beta-barrel domain-like"/>
    <property type="match status" value="1"/>
</dbReference>
<name>A0ABV1NWF9_9ACTN</name>
<dbReference type="Proteomes" id="UP001482520">
    <property type="component" value="Unassembled WGS sequence"/>
</dbReference>
<evidence type="ECO:0000259" key="1">
    <source>
        <dbReference type="PROSITE" id="PS51340"/>
    </source>
</evidence>
<organism evidence="2 3">
    <name type="scientific">Nocardioides kribbensis</name>
    <dbReference type="NCBI Taxonomy" id="305517"/>
    <lineage>
        <taxon>Bacteria</taxon>
        <taxon>Bacillati</taxon>
        <taxon>Actinomycetota</taxon>
        <taxon>Actinomycetes</taxon>
        <taxon>Propionibacteriales</taxon>
        <taxon>Nocardioidaceae</taxon>
        <taxon>Nocardioides</taxon>
    </lineage>
</organism>
<dbReference type="InterPro" id="IPR052353">
    <property type="entry name" value="Benzoxazolinone_Detox_Enz"/>
</dbReference>
<proteinExistence type="predicted"/>
<dbReference type="PANTHER" id="PTHR30212:SF2">
    <property type="entry name" value="PROTEIN YIIM"/>
    <property type="match status" value="1"/>
</dbReference>
<comment type="caution">
    <text evidence="2">The sequence shown here is derived from an EMBL/GenBank/DDBJ whole genome shotgun (WGS) entry which is preliminary data.</text>
</comment>
<reference evidence="2 3" key="1">
    <citation type="submission" date="2024-02" db="EMBL/GenBank/DDBJ databases">
        <title>Full genome sequence of Nocardioides kribbensis.</title>
        <authorList>
            <person name="Poletto B.L."/>
            <person name="Silva G."/>
            <person name="Galante D."/>
            <person name="Campos K.R."/>
            <person name="Santos M.B.N."/>
            <person name="Sacchi C.T."/>
        </authorList>
    </citation>
    <scope>NUCLEOTIDE SEQUENCE [LARGE SCALE GENOMIC DNA]</scope>
    <source>
        <strain evidence="2 3">O4R</strain>
    </source>
</reference>
<gene>
    <name evidence="2" type="ORF">V6R90_05910</name>
</gene>
<accession>A0ABV1NWF9</accession>